<feature type="chain" id="PRO_5012739217" description="TPM domain-containing protein" evidence="1">
    <location>
        <begin position="21"/>
        <end position="244"/>
    </location>
</feature>
<keyword evidence="1" id="KW-0732">Signal</keyword>
<dbReference type="RefSeq" id="WP_094415146.1">
    <property type="nucleotide sequence ID" value="NZ_NOXV01000273.1"/>
</dbReference>
<dbReference type="OrthoDB" id="1274006at2"/>
<organism evidence="2 3">
    <name type="scientific">Flavobacterium cyanobacteriorum</name>
    <dbReference type="NCBI Taxonomy" id="2022802"/>
    <lineage>
        <taxon>Bacteria</taxon>
        <taxon>Pseudomonadati</taxon>
        <taxon>Bacteroidota</taxon>
        <taxon>Flavobacteriia</taxon>
        <taxon>Flavobacteriales</taxon>
        <taxon>Flavobacteriaceae</taxon>
        <taxon>Flavobacterium</taxon>
    </lineage>
</organism>
<keyword evidence="3" id="KW-1185">Reference proteome</keyword>
<name>A0A255Z4D0_9FLAO</name>
<dbReference type="Proteomes" id="UP000216605">
    <property type="component" value="Unassembled WGS sequence"/>
</dbReference>
<evidence type="ECO:0000313" key="3">
    <source>
        <dbReference type="Proteomes" id="UP000216605"/>
    </source>
</evidence>
<evidence type="ECO:0000256" key="1">
    <source>
        <dbReference type="SAM" id="SignalP"/>
    </source>
</evidence>
<proteinExistence type="predicted"/>
<evidence type="ECO:0000313" key="2">
    <source>
        <dbReference type="EMBL" id="OYQ36338.1"/>
    </source>
</evidence>
<protein>
    <recommendedName>
        <fullName evidence="4">TPM domain-containing protein</fullName>
    </recommendedName>
</protein>
<comment type="caution">
    <text evidence="2">The sequence shown here is derived from an EMBL/GenBank/DDBJ whole genome shotgun (WGS) entry which is preliminary data.</text>
</comment>
<accession>A0A255Z4D0</accession>
<reference evidence="2 3" key="1">
    <citation type="submission" date="2017-07" db="EMBL/GenBank/DDBJ databases">
        <title>Flavobacterium cyanobacteriorum sp. nov., isolated from cyanobacterial aggregates in a eutrophic lake.</title>
        <authorList>
            <person name="Cai H."/>
        </authorList>
    </citation>
    <scope>NUCLEOTIDE SEQUENCE [LARGE SCALE GENOMIC DNA]</scope>
    <source>
        <strain evidence="2 3">TH021</strain>
    </source>
</reference>
<dbReference type="AlphaFoldDB" id="A0A255Z4D0"/>
<sequence>MKKILFFLFLFACLSSYSQSINDYKYVIVPEIYDFQKKKNEYNLNTMTKLLLEKYGFTVYIQNSDYPADLALNKCLALYADVLKRKGFLTNILTIQLKDCDGNVIYMSGEGRSKEKSHQKSYLEAFRRAAESFNGLMYKYNGNAGTVRGGALYDSKAGTVSQATTAKPVNNDNLLTAIATGYGYDLLDKAGKVVIKMYKTTQADYYSAKMETITGIVFKKEGDWVFEFYDRDDKPVSQKLNIRF</sequence>
<dbReference type="EMBL" id="NOXV01000273">
    <property type="protein sequence ID" value="OYQ36338.1"/>
    <property type="molecule type" value="Genomic_DNA"/>
</dbReference>
<gene>
    <name evidence="2" type="ORF">CHU92_09980</name>
</gene>
<feature type="signal peptide" evidence="1">
    <location>
        <begin position="1"/>
        <end position="20"/>
    </location>
</feature>
<evidence type="ECO:0008006" key="4">
    <source>
        <dbReference type="Google" id="ProtNLM"/>
    </source>
</evidence>